<dbReference type="AlphaFoldDB" id="A0A8J8T7F2"/>
<dbReference type="OrthoDB" id="10677744at2759"/>
<organism evidence="2 3">
    <name type="scientific">Halteria grandinella</name>
    <dbReference type="NCBI Taxonomy" id="5974"/>
    <lineage>
        <taxon>Eukaryota</taxon>
        <taxon>Sar</taxon>
        <taxon>Alveolata</taxon>
        <taxon>Ciliophora</taxon>
        <taxon>Intramacronucleata</taxon>
        <taxon>Spirotrichea</taxon>
        <taxon>Stichotrichia</taxon>
        <taxon>Sporadotrichida</taxon>
        <taxon>Halteriidae</taxon>
        <taxon>Halteria</taxon>
    </lineage>
</organism>
<comment type="caution">
    <text evidence="2">The sequence shown here is derived from an EMBL/GenBank/DDBJ whole genome shotgun (WGS) entry which is preliminary data.</text>
</comment>
<name>A0A8J8T7F2_HALGN</name>
<accession>A0A8J8T7F2</accession>
<feature type="region of interest" description="Disordered" evidence="1">
    <location>
        <begin position="29"/>
        <end position="73"/>
    </location>
</feature>
<keyword evidence="3" id="KW-1185">Reference proteome</keyword>
<protein>
    <submittedName>
        <fullName evidence="2">Uncharacterized protein</fullName>
    </submittedName>
</protein>
<dbReference type="Proteomes" id="UP000785679">
    <property type="component" value="Unassembled WGS sequence"/>
</dbReference>
<evidence type="ECO:0000256" key="1">
    <source>
        <dbReference type="SAM" id="MobiDB-lite"/>
    </source>
</evidence>
<gene>
    <name evidence="2" type="ORF">FGO68_gene15338</name>
</gene>
<proteinExistence type="predicted"/>
<sequence>MNSVEMTSLLMQQQRIQQVPETAAKVKIEAPAKISKSKKTKKIAKNEPKQKGQTDKDIESSVKQETVRHQDTKVQEVKEPLVQDGNQLNQQAQMLEPIISEKGPILQIQQQQQKPLYSPHDTVQLIGHPLQRRNIFKLNEPNQYLQTRPLSLPYPPMQHQQLHQQYLQRVQHPQLFTNPPISQFQGQLTRPIRVSVQFPHADMRPVLMSIDKEQDTIVSFCERIRAKFNLEFGQIKNLLLYPSGEIIDDINLIEKNDKIEIELQNSLNRSMTLTFNLPNQNIPTQVYSLPQDAFRKPTQDFQQKVISYPIVKSAYPSIPQVEFKDKVEIKSESDSKCYMQ</sequence>
<feature type="compositionally biased region" description="Basic and acidic residues" evidence="1">
    <location>
        <begin position="44"/>
        <end position="73"/>
    </location>
</feature>
<evidence type="ECO:0000313" key="2">
    <source>
        <dbReference type="EMBL" id="TNV84485.1"/>
    </source>
</evidence>
<dbReference type="EMBL" id="RRYP01002720">
    <property type="protein sequence ID" value="TNV84485.1"/>
    <property type="molecule type" value="Genomic_DNA"/>
</dbReference>
<evidence type="ECO:0000313" key="3">
    <source>
        <dbReference type="Proteomes" id="UP000785679"/>
    </source>
</evidence>
<reference evidence="2" key="1">
    <citation type="submission" date="2019-06" db="EMBL/GenBank/DDBJ databases">
        <authorList>
            <person name="Zheng W."/>
        </authorList>
    </citation>
    <scope>NUCLEOTIDE SEQUENCE</scope>
    <source>
        <strain evidence="2">QDHG01</strain>
    </source>
</reference>